<keyword evidence="1" id="KW-0472">Membrane</keyword>
<gene>
    <name evidence="2" type="ORF">EDD18DRAFT_1113373</name>
</gene>
<feature type="transmembrane region" description="Helical" evidence="1">
    <location>
        <begin position="21"/>
        <end position="42"/>
    </location>
</feature>
<proteinExistence type="predicted"/>
<comment type="caution">
    <text evidence="2">The sequence shown here is derived from an EMBL/GenBank/DDBJ whole genome shotgun (WGS) entry which is preliminary data.</text>
</comment>
<dbReference type="Proteomes" id="UP001175228">
    <property type="component" value="Unassembled WGS sequence"/>
</dbReference>
<evidence type="ECO:0000313" key="3">
    <source>
        <dbReference type="Proteomes" id="UP001175228"/>
    </source>
</evidence>
<name>A0AA39PCA7_9AGAR</name>
<accession>A0AA39PCA7</accession>
<evidence type="ECO:0000313" key="2">
    <source>
        <dbReference type="EMBL" id="KAK0481009.1"/>
    </source>
</evidence>
<keyword evidence="3" id="KW-1185">Reference proteome</keyword>
<protein>
    <submittedName>
        <fullName evidence="2">Uncharacterized protein</fullName>
    </submittedName>
</protein>
<keyword evidence="1" id="KW-1133">Transmembrane helix</keyword>
<dbReference type="EMBL" id="JAUEPU010000078">
    <property type="protein sequence ID" value="KAK0481009.1"/>
    <property type="molecule type" value="Genomic_DNA"/>
</dbReference>
<organism evidence="2 3">
    <name type="scientific">Armillaria luteobubalina</name>
    <dbReference type="NCBI Taxonomy" id="153913"/>
    <lineage>
        <taxon>Eukaryota</taxon>
        <taxon>Fungi</taxon>
        <taxon>Dikarya</taxon>
        <taxon>Basidiomycota</taxon>
        <taxon>Agaricomycotina</taxon>
        <taxon>Agaricomycetes</taxon>
        <taxon>Agaricomycetidae</taxon>
        <taxon>Agaricales</taxon>
        <taxon>Marasmiineae</taxon>
        <taxon>Physalacriaceae</taxon>
        <taxon>Armillaria</taxon>
    </lineage>
</organism>
<keyword evidence="1" id="KW-0812">Transmembrane</keyword>
<dbReference type="AlphaFoldDB" id="A0AA39PCA7"/>
<reference evidence="2" key="1">
    <citation type="submission" date="2023-06" db="EMBL/GenBank/DDBJ databases">
        <authorList>
            <consortium name="Lawrence Berkeley National Laboratory"/>
            <person name="Ahrendt S."/>
            <person name="Sahu N."/>
            <person name="Indic B."/>
            <person name="Wong-Bajracharya J."/>
            <person name="Merenyi Z."/>
            <person name="Ke H.-M."/>
            <person name="Monk M."/>
            <person name="Kocsube S."/>
            <person name="Drula E."/>
            <person name="Lipzen A."/>
            <person name="Balint B."/>
            <person name="Henrissat B."/>
            <person name="Andreopoulos B."/>
            <person name="Martin F.M."/>
            <person name="Harder C.B."/>
            <person name="Rigling D."/>
            <person name="Ford K.L."/>
            <person name="Foster G.D."/>
            <person name="Pangilinan J."/>
            <person name="Papanicolaou A."/>
            <person name="Barry K."/>
            <person name="LaButti K."/>
            <person name="Viragh M."/>
            <person name="Koriabine M."/>
            <person name="Yan M."/>
            <person name="Riley R."/>
            <person name="Champramary S."/>
            <person name="Plett K.L."/>
            <person name="Tsai I.J."/>
            <person name="Slot J."/>
            <person name="Sipos G."/>
            <person name="Plett J."/>
            <person name="Nagy L.G."/>
            <person name="Grigoriev I.V."/>
        </authorList>
    </citation>
    <scope>NUCLEOTIDE SEQUENCE</scope>
    <source>
        <strain evidence="2">HWK02</strain>
    </source>
</reference>
<sequence length="196" mass="21420">MRRRPEAERVQSYSIIRALGSWAPIHAYFTGYTTWIMVSYLMSGINCSFVKCTLHVDSVMPSGVPSPSDITGTALKWKAIILPCVVSASSYALAHALPPGTTPTLNTCFKVADIAEASGVPYLEDVAKFVSPSLNLWTLPLMCFVEEDENKESTKELFANFASIPSDAVSVWLSVGACPLEEKRGEKCRQGYSEAK</sequence>
<evidence type="ECO:0000256" key="1">
    <source>
        <dbReference type="SAM" id="Phobius"/>
    </source>
</evidence>